<gene>
    <name evidence="3" type="ORF">ISN44_Un102g000040</name>
</gene>
<dbReference type="InterPro" id="IPR025452">
    <property type="entry name" value="DUF4218"/>
</dbReference>
<dbReference type="AlphaFoldDB" id="A0A8T1XIY4"/>
<feature type="domain" description="DUF4218" evidence="2">
    <location>
        <begin position="400"/>
        <end position="448"/>
    </location>
</feature>
<evidence type="ECO:0000259" key="1">
    <source>
        <dbReference type="Pfam" id="PF13952"/>
    </source>
</evidence>
<accession>A0A8T1XIY4</accession>
<dbReference type="OrthoDB" id="1089716at2759"/>
<proteinExistence type="predicted"/>
<comment type="caution">
    <text evidence="3">The sequence shown here is derived from an EMBL/GenBank/DDBJ whole genome shotgun (WGS) entry which is preliminary data.</text>
</comment>
<evidence type="ECO:0000259" key="2">
    <source>
        <dbReference type="Pfam" id="PF13960"/>
    </source>
</evidence>
<dbReference type="PANTHER" id="PTHR10775:SF179">
    <property type="entry name" value="TRANSPOSON, EN_SPM-LIKE, TRANSPOSASE-ASSOCIATED DOMAIN PROTEIN"/>
    <property type="match status" value="1"/>
</dbReference>
<dbReference type="InterPro" id="IPR004242">
    <property type="entry name" value="Transposase_21"/>
</dbReference>
<sequence>MSENYFDQLLTIVASMLPTDNVLPRSTNEMKSFLKMFGFGYDMIHACKNDCILYRKEYKDMESCPRCSVSRWERDKHSGEEKKGIPAKVLRYFPIKDRFRRMFRSKRIAEEVRWHSDNASSDGTMRHSVDSITWATVNNKWPEFSSDPRNLRLGLSTNGMNPFLIQNTKYSTSPVLLVNYNMEPTKCMKSENIMLTLLISGPTAPSNNIDVYLAPLIDDLNDLWNEDDDNDEDNDTWRWKKKSILFELAYWKDMPVRHNIDVMHVEKNVSDAILSILMQSPKSKYGLKARKDLEDMGIRGNLHIQMKGKKSYLPPATCWLSKEEKKRFCKRLSLFKGPDGYCANLANCVFVDPPIIGGLKYHDHHVLLQNLLPFALRGLLPSGPRLAVTRLCSFFRRLWYMKTLKSYVKNYARSEACMAEGYMAGECIAFCLEFLQNSVPVQENVNRNEDVELSATILEGRPLQKVMNPYVDEDVMRKTQNSGVTYEAFSMCRSSARDTRHIAGMVVFYGVIQEIILLDYHMFQVLIFKCKWANKGYSVREDEGFTLVNVNVNQSGYREDPYILASQAKQVFYSKEDDSSAWSVVMRAPPRGYHELETKEEFVAPYSVPEVEDLGTNLLMMRVFMLEMIVKEL</sequence>
<name>A0A8T1XIY4_ARASU</name>
<dbReference type="Proteomes" id="UP000694251">
    <property type="component" value="Unassembled WGS sequence"/>
</dbReference>
<evidence type="ECO:0000313" key="3">
    <source>
        <dbReference type="EMBL" id="KAG7530280.1"/>
    </source>
</evidence>
<protein>
    <submittedName>
        <fullName evidence="3">Transposon En/Spm-like</fullName>
    </submittedName>
</protein>
<organism evidence="3 4">
    <name type="scientific">Arabidopsis suecica</name>
    <name type="common">Swedish thale-cress</name>
    <name type="synonym">Cardaminopsis suecica</name>
    <dbReference type="NCBI Taxonomy" id="45249"/>
    <lineage>
        <taxon>Eukaryota</taxon>
        <taxon>Viridiplantae</taxon>
        <taxon>Streptophyta</taxon>
        <taxon>Embryophyta</taxon>
        <taxon>Tracheophyta</taxon>
        <taxon>Spermatophyta</taxon>
        <taxon>Magnoliopsida</taxon>
        <taxon>eudicotyledons</taxon>
        <taxon>Gunneridae</taxon>
        <taxon>Pentapetalae</taxon>
        <taxon>rosids</taxon>
        <taxon>malvids</taxon>
        <taxon>Brassicales</taxon>
        <taxon>Brassicaceae</taxon>
        <taxon>Camelineae</taxon>
        <taxon>Arabidopsis</taxon>
    </lineage>
</organism>
<feature type="domain" description="DUF4216" evidence="1">
    <location>
        <begin position="518"/>
        <end position="585"/>
    </location>
</feature>
<dbReference type="Pfam" id="PF13952">
    <property type="entry name" value="DUF4216"/>
    <property type="match status" value="1"/>
</dbReference>
<dbReference type="PANTHER" id="PTHR10775">
    <property type="entry name" value="OS08G0208400 PROTEIN"/>
    <property type="match status" value="1"/>
</dbReference>
<dbReference type="Pfam" id="PF02992">
    <property type="entry name" value="Transposase_21"/>
    <property type="match status" value="1"/>
</dbReference>
<evidence type="ECO:0000313" key="4">
    <source>
        <dbReference type="Proteomes" id="UP000694251"/>
    </source>
</evidence>
<dbReference type="Pfam" id="PF13960">
    <property type="entry name" value="DUF4218"/>
    <property type="match status" value="1"/>
</dbReference>
<dbReference type="InterPro" id="IPR025312">
    <property type="entry name" value="DUF4216"/>
</dbReference>
<dbReference type="EMBL" id="JAEFBJ010000102">
    <property type="protein sequence ID" value="KAG7530280.1"/>
    <property type="molecule type" value="Genomic_DNA"/>
</dbReference>
<keyword evidence="4" id="KW-1185">Reference proteome</keyword>
<reference evidence="3 4" key="1">
    <citation type="submission" date="2020-12" db="EMBL/GenBank/DDBJ databases">
        <title>Concerted genomic and epigenomic changes stabilize Arabidopsis allopolyploids.</title>
        <authorList>
            <person name="Chen Z."/>
        </authorList>
    </citation>
    <scope>NUCLEOTIDE SEQUENCE [LARGE SCALE GENOMIC DNA]</scope>
    <source>
        <strain evidence="3">As9502</strain>
        <tissue evidence="3">Leaf</tissue>
    </source>
</reference>